<name>A0AC34RHU6_9BILA</name>
<proteinExistence type="predicted"/>
<reference evidence="2" key="1">
    <citation type="submission" date="2022-11" db="UniProtKB">
        <authorList>
            <consortium name="WormBaseParasite"/>
        </authorList>
    </citation>
    <scope>IDENTIFICATION</scope>
</reference>
<sequence length="284" mass="30523">MLVARVVNRYVLTAVRAYSAAAPAVAEGVPTSEGPSSSAPSEKRNIAPHIQNLVDQIANLPLLEVADLNYALKKKLNLPDAPVMPAGMMMAAAAPAPGAGASQPKEDDIPQKMTFAVKLAKFDDTKKIALIKEIRNILPNLNLVQAKKFVETAPVEVKNDLGKAEAEELKAALEKVGATVELKTVELVAMARGHQKAQAQAKNQKKQEQMKKAQGSDQKTAALKALTHKCVAQGSDQKTAALKALTHKCVVCFAMMPDPKTYRQHFESRHPKNTLPAELNDVAA</sequence>
<organism evidence="1 2">
    <name type="scientific">Panagrolaimus sp. JU765</name>
    <dbReference type="NCBI Taxonomy" id="591449"/>
    <lineage>
        <taxon>Eukaryota</taxon>
        <taxon>Metazoa</taxon>
        <taxon>Ecdysozoa</taxon>
        <taxon>Nematoda</taxon>
        <taxon>Chromadorea</taxon>
        <taxon>Rhabditida</taxon>
        <taxon>Tylenchina</taxon>
        <taxon>Panagrolaimomorpha</taxon>
        <taxon>Panagrolaimoidea</taxon>
        <taxon>Panagrolaimidae</taxon>
        <taxon>Panagrolaimus</taxon>
    </lineage>
</organism>
<evidence type="ECO:0000313" key="1">
    <source>
        <dbReference type="Proteomes" id="UP000887576"/>
    </source>
</evidence>
<protein>
    <submittedName>
        <fullName evidence="2">Mitochondrial ribosomal protein L12</fullName>
    </submittedName>
</protein>
<accession>A0AC34RHU6</accession>
<evidence type="ECO:0000313" key="2">
    <source>
        <dbReference type="WBParaSite" id="JU765_v2.g7.t2"/>
    </source>
</evidence>
<dbReference type="Proteomes" id="UP000887576">
    <property type="component" value="Unplaced"/>
</dbReference>
<dbReference type="WBParaSite" id="JU765_v2.g7.t2">
    <property type="protein sequence ID" value="JU765_v2.g7.t2"/>
    <property type="gene ID" value="JU765_v2.g7"/>
</dbReference>